<dbReference type="EMBL" id="JTDW01000010">
    <property type="protein sequence ID" value="KJD34981.1"/>
    <property type="molecule type" value="Genomic_DNA"/>
</dbReference>
<dbReference type="AlphaFoldDB" id="A0A0D7W775"/>
<dbReference type="PATRIC" id="fig|1435349.4.peg.590"/>
<evidence type="ECO:0000313" key="1">
    <source>
        <dbReference type="EMBL" id="KJD34981.1"/>
    </source>
</evidence>
<dbReference type="Proteomes" id="UP000032578">
    <property type="component" value="Unassembled WGS sequence"/>
</dbReference>
<name>A0A0D7W775_9FLAO</name>
<evidence type="ECO:0000313" key="2">
    <source>
        <dbReference type="Proteomes" id="UP000032578"/>
    </source>
</evidence>
<proteinExistence type="predicted"/>
<sequence>MKTISLILIFILNTITYSQNKNYVNDFGNPLTKTEFLKIKKEGGTVIRLKNNIYYKKGIIPVEYNGQISDSLKFEIIKFLESNANFKIKKTDKIIIDYAIDHKCNIINNINFNHYIKTIEEKKDISLFIIIDNYDDNAKDQIVDNSDLIKNNFFKYINWNLDNEYRCGGVLLIYPNNSFLRIYGEYNLMDIFERIK</sequence>
<reference evidence="1 2" key="1">
    <citation type="submission" date="2014-11" db="EMBL/GenBank/DDBJ databases">
        <title>Tamlana sedimentorum sp. nov., isolated from shallow sand sediments of the Sea of Japan.</title>
        <authorList>
            <person name="Romanenko L.A."/>
        </authorList>
    </citation>
    <scope>NUCLEOTIDE SEQUENCE [LARGE SCALE GENOMIC DNA]</scope>
    <source>
        <strain evidence="1 2">JCM 19808</strain>
    </source>
</reference>
<gene>
    <name evidence="1" type="ORF">PW52_12860</name>
</gene>
<accession>A0A0D7W775</accession>
<protein>
    <submittedName>
        <fullName evidence="1">Uncharacterized protein</fullName>
    </submittedName>
</protein>
<comment type="caution">
    <text evidence="1">The sequence shown here is derived from an EMBL/GenBank/DDBJ whole genome shotgun (WGS) entry which is preliminary data.</text>
</comment>
<keyword evidence="2" id="KW-1185">Reference proteome</keyword>
<dbReference type="RefSeq" id="WP_044633360.1">
    <property type="nucleotide sequence ID" value="NZ_JTDW01000010.1"/>
</dbReference>
<organism evidence="1 2">
    <name type="scientific">Neotamlana sedimentorum</name>
    <dbReference type="NCBI Taxonomy" id="1435349"/>
    <lineage>
        <taxon>Bacteria</taxon>
        <taxon>Pseudomonadati</taxon>
        <taxon>Bacteroidota</taxon>
        <taxon>Flavobacteriia</taxon>
        <taxon>Flavobacteriales</taxon>
        <taxon>Flavobacteriaceae</taxon>
        <taxon>Neotamlana</taxon>
    </lineage>
</organism>